<keyword evidence="4 8" id="KW-0479">Metal-binding</keyword>
<dbReference type="PANTHER" id="PTHR12589:SF7">
    <property type="entry name" value="6-PYRUVOYL TETRAHYDROBIOPTERIN SYNTHASE"/>
    <property type="match status" value="1"/>
</dbReference>
<dbReference type="GO" id="GO:0070497">
    <property type="term" value="F:6-carboxytetrahydropterin synthase activity"/>
    <property type="evidence" value="ECO:0007669"/>
    <property type="project" value="UniProtKB-EC"/>
</dbReference>
<dbReference type="AlphaFoldDB" id="A0A221KI25"/>
<keyword evidence="5 8" id="KW-0862">Zinc</keyword>
<dbReference type="EC" id="4.-.-.-" evidence="8"/>
<dbReference type="PIRSF" id="PIRSF006113">
    <property type="entry name" value="PTP_synth"/>
    <property type="match status" value="1"/>
</dbReference>
<comment type="catalytic activity">
    <reaction evidence="7 8">
        <text>7,8-dihydroneopterin 3'-triphosphate + H2O = 6-carboxy-5,6,7,8-tetrahydropterin + triphosphate + acetaldehyde + 2 H(+)</text>
        <dbReference type="Rhea" id="RHEA:27966"/>
        <dbReference type="ChEBI" id="CHEBI:15343"/>
        <dbReference type="ChEBI" id="CHEBI:15377"/>
        <dbReference type="ChEBI" id="CHEBI:15378"/>
        <dbReference type="ChEBI" id="CHEBI:18036"/>
        <dbReference type="ChEBI" id="CHEBI:58462"/>
        <dbReference type="ChEBI" id="CHEBI:61032"/>
        <dbReference type="EC" id="4.1.2.50"/>
    </reaction>
</comment>
<evidence type="ECO:0000313" key="10">
    <source>
        <dbReference type="EMBL" id="ASM78569.1"/>
    </source>
</evidence>
<dbReference type="SUPFAM" id="SSF55620">
    <property type="entry name" value="Tetrahydrobiopterin biosynthesis enzymes-like"/>
    <property type="match status" value="1"/>
</dbReference>
<evidence type="ECO:0000256" key="7">
    <source>
        <dbReference type="ARBA" id="ARBA00048807"/>
    </source>
</evidence>
<comment type="pathway">
    <text evidence="1 8">Purine metabolism; 7-cyano-7-deazaguanine biosynthesis.</text>
</comment>
<keyword evidence="8" id="KW-0671">Queuosine biosynthesis</keyword>
<evidence type="ECO:0000256" key="6">
    <source>
        <dbReference type="ARBA" id="ARBA00023239"/>
    </source>
</evidence>
<dbReference type="Pfam" id="PF01242">
    <property type="entry name" value="PTPS"/>
    <property type="match status" value="1"/>
</dbReference>
<proteinExistence type="inferred from homology"/>
<feature type="binding site" evidence="9">
    <location>
        <position position="35"/>
    </location>
    <ligand>
        <name>Zn(2+)</name>
        <dbReference type="ChEBI" id="CHEBI:29105"/>
    </ligand>
</feature>
<organism evidence="10 11">
    <name type="scientific">Vitreoscilla filiformis</name>
    <dbReference type="NCBI Taxonomy" id="63"/>
    <lineage>
        <taxon>Bacteria</taxon>
        <taxon>Pseudomonadati</taxon>
        <taxon>Pseudomonadota</taxon>
        <taxon>Betaproteobacteria</taxon>
        <taxon>Neisseriales</taxon>
        <taxon>Neisseriaceae</taxon>
        <taxon>Vitreoscilla</taxon>
    </lineage>
</organism>
<feature type="binding site" evidence="9">
    <location>
        <position position="20"/>
    </location>
    <ligand>
        <name>Zn(2+)</name>
        <dbReference type="ChEBI" id="CHEBI:29105"/>
    </ligand>
</feature>
<dbReference type="InterPro" id="IPR007115">
    <property type="entry name" value="6-PTP_synth/QueD"/>
</dbReference>
<name>A0A221KI25_VITFI</name>
<comment type="cofactor">
    <cofactor evidence="8 9">
        <name>Zn(2+)</name>
        <dbReference type="ChEBI" id="CHEBI:29105"/>
    </cofactor>
    <text evidence="8 9">Binds 1 zinc ion per subunit.</text>
</comment>
<dbReference type="GO" id="GO:0008616">
    <property type="term" value="P:tRNA queuosine(34) biosynthetic process"/>
    <property type="evidence" value="ECO:0007669"/>
    <property type="project" value="UniProtKB-KW"/>
</dbReference>
<keyword evidence="6 8" id="KW-0456">Lyase</keyword>
<reference evidence="10 11" key="1">
    <citation type="submission" date="2017-07" db="EMBL/GenBank/DDBJ databases">
        <title>Complete Genome Sequence of the cosmetic ferment Vitreoscilla filiformis (ATCC15551).</title>
        <authorList>
            <person name="Contreras S."/>
            <person name="Sagory-Zalkind P."/>
            <person name="Blanquart H."/>
            <person name="Iltis A."/>
            <person name="Morand S.C."/>
        </authorList>
    </citation>
    <scope>NUCLEOTIDE SEQUENCE [LARGE SCALE GENOMIC DNA]</scope>
    <source>
        <strain evidence="10 11">ATCC 15551</strain>
    </source>
</reference>
<evidence type="ECO:0000256" key="3">
    <source>
        <dbReference type="ARBA" id="ARBA00018141"/>
    </source>
</evidence>
<gene>
    <name evidence="10" type="ORF">VITFI_CDS2792</name>
</gene>
<accession>A0A221KI25</accession>
<dbReference type="Proteomes" id="UP000199729">
    <property type="component" value="Chromosome"/>
</dbReference>
<dbReference type="InterPro" id="IPR038418">
    <property type="entry name" value="6-PTP_synth/QueD_sf"/>
</dbReference>
<evidence type="ECO:0000256" key="5">
    <source>
        <dbReference type="ARBA" id="ARBA00022833"/>
    </source>
</evidence>
<dbReference type="KEGG" id="vff:VITFI_CDS2792"/>
<dbReference type="GO" id="GO:0046872">
    <property type="term" value="F:metal ion binding"/>
    <property type="evidence" value="ECO:0007669"/>
    <property type="project" value="UniProtKB-KW"/>
</dbReference>
<evidence type="ECO:0000256" key="2">
    <source>
        <dbReference type="ARBA" id="ARBA00008900"/>
    </source>
</evidence>
<sequence>MKAARMKYELSQTFFFEAAHTLRRQVEVEPSLRIHGHTYVAEVCVGGTPDPVSGMVVDLALLRRSIAALRETLDHRFLDHVEGLGPATLENLSTYIWHAMAREYPTQLQWVEVRREVSGDRCRIQR</sequence>
<evidence type="ECO:0000256" key="8">
    <source>
        <dbReference type="PIRNR" id="PIRNR006113"/>
    </source>
</evidence>
<evidence type="ECO:0000256" key="1">
    <source>
        <dbReference type="ARBA" id="ARBA00005061"/>
    </source>
</evidence>
<dbReference type="UniPathway" id="UPA00391"/>
<feature type="binding site" evidence="9">
    <location>
        <position position="37"/>
    </location>
    <ligand>
        <name>Zn(2+)</name>
        <dbReference type="ChEBI" id="CHEBI:29105"/>
    </ligand>
</feature>
<dbReference type="EMBL" id="CP022423">
    <property type="protein sequence ID" value="ASM78569.1"/>
    <property type="molecule type" value="Genomic_DNA"/>
</dbReference>
<dbReference type="PANTHER" id="PTHR12589">
    <property type="entry name" value="PYRUVOYL TETRAHYDROBIOPTERIN SYNTHASE"/>
    <property type="match status" value="1"/>
</dbReference>
<protein>
    <recommendedName>
        <fullName evidence="3 8">6-carboxy-5,6,7,8-tetrahydropterin synthase</fullName>
        <ecNumber evidence="8">4.-.-.-</ecNumber>
    </recommendedName>
</protein>
<evidence type="ECO:0000313" key="11">
    <source>
        <dbReference type="Proteomes" id="UP000199729"/>
    </source>
</evidence>
<comment type="similarity">
    <text evidence="2 8">Belongs to the PTPS family. QueD subfamily.</text>
</comment>
<keyword evidence="11" id="KW-1185">Reference proteome</keyword>
<dbReference type="Gene3D" id="3.30.479.10">
    <property type="entry name" value="6-pyruvoyl tetrahydropterin synthase/QueD"/>
    <property type="match status" value="1"/>
</dbReference>
<evidence type="ECO:0000256" key="9">
    <source>
        <dbReference type="PIRSR" id="PIRSR006113-2"/>
    </source>
</evidence>
<evidence type="ECO:0000256" key="4">
    <source>
        <dbReference type="ARBA" id="ARBA00022723"/>
    </source>
</evidence>